<organism evidence="9 11">
    <name type="scientific">Temnothorax curvispinosus</name>
    <dbReference type="NCBI Taxonomy" id="300111"/>
    <lineage>
        <taxon>Eukaryota</taxon>
        <taxon>Metazoa</taxon>
        <taxon>Ecdysozoa</taxon>
        <taxon>Arthropoda</taxon>
        <taxon>Hexapoda</taxon>
        <taxon>Insecta</taxon>
        <taxon>Pterygota</taxon>
        <taxon>Neoptera</taxon>
        <taxon>Endopterygota</taxon>
        <taxon>Hymenoptera</taxon>
        <taxon>Apocrita</taxon>
        <taxon>Aculeata</taxon>
        <taxon>Formicoidea</taxon>
        <taxon>Formicidae</taxon>
        <taxon>Myrmicinae</taxon>
        <taxon>Temnothorax</taxon>
    </lineage>
</organism>
<feature type="disulfide bond" evidence="7">
    <location>
        <begin position="137"/>
        <end position="173"/>
    </location>
</feature>
<dbReference type="GeneID" id="112464333"/>
<dbReference type="InterPro" id="IPR035957">
    <property type="entry name" value="Crust_neurohorm_sf"/>
</dbReference>
<evidence type="ECO:0000256" key="8">
    <source>
        <dbReference type="SAM" id="Phobius"/>
    </source>
</evidence>
<evidence type="ECO:0000256" key="2">
    <source>
        <dbReference type="ARBA" id="ARBA00005447"/>
    </source>
</evidence>
<dbReference type="InterPro" id="IPR018251">
    <property type="entry name" value="Crust_neurhormone_CS"/>
</dbReference>
<keyword evidence="9" id="KW-1185">Reference proteome</keyword>
<dbReference type="CTD" id="37921"/>
<reference evidence="10 11" key="1">
    <citation type="submission" date="2025-04" db="UniProtKB">
        <authorList>
            <consortium name="RefSeq"/>
        </authorList>
    </citation>
    <scope>IDENTIFICATION</scope>
    <source>
        <tissue evidence="10 11">Whole body</tissue>
    </source>
</reference>
<dbReference type="InterPro" id="IPR031098">
    <property type="entry name" value="Crust_neurohorm"/>
</dbReference>
<keyword evidence="3" id="KW-0964">Secreted</keyword>
<keyword evidence="8" id="KW-0472">Membrane</keyword>
<dbReference type="SUPFAM" id="SSF81778">
    <property type="entry name" value="Crustacean CHH/MIH/GIH neurohormone"/>
    <property type="match status" value="1"/>
</dbReference>
<dbReference type="RefSeq" id="XP_024887048.1">
    <property type="nucleotide sequence ID" value="XM_025031280.1"/>
</dbReference>
<feature type="disulfide bond" evidence="7">
    <location>
        <begin position="153"/>
        <end position="169"/>
    </location>
</feature>
<gene>
    <name evidence="10 11" type="primary">LOC112464333</name>
</gene>
<evidence type="ECO:0000256" key="7">
    <source>
        <dbReference type="PIRSR" id="PIRSR631098-51"/>
    </source>
</evidence>
<dbReference type="InterPro" id="IPR000346">
    <property type="entry name" value="Hyperglycemic1"/>
</dbReference>
<dbReference type="GO" id="GO:0007623">
    <property type="term" value="P:circadian rhythm"/>
    <property type="evidence" value="ECO:0007669"/>
    <property type="project" value="TreeGrafter"/>
</dbReference>
<dbReference type="InterPro" id="IPR001166">
    <property type="entry name" value="Hyperglycemic"/>
</dbReference>
<dbReference type="PANTHER" id="PTHR35981">
    <property type="entry name" value="ION TRANSPORT PEPTIDE, ISOFORM C"/>
    <property type="match status" value="1"/>
</dbReference>
<evidence type="ECO:0000313" key="10">
    <source>
        <dbReference type="RefSeq" id="XP_024887044.1"/>
    </source>
</evidence>
<dbReference type="GO" id="GO:0005184">
    <property type="term" value="F:neuropeptide hormone activity"/>
    <property type="evidence" value="ECO:0007669"/>
    <property type="project" value="InterPro"/>
</dbReference>
<keyword evidence="8" id="KW-0812">Transmembrane</keyword>
<evidence type="ECO:0000256" key="6">
    <source>
        <dbReference type="ARBA" id="ARBA00023157"/>
    </source>
</evidence>
<evidence type="ECO:0000256" key="5">
    <source>
        <dbReference type="ARBA" id="ARBA00022702"/>
    </source>
</evidence>
<sequence length="209" mass="23298">MRRDARIRRTLDTIERSGSRNNSCVTIGRPSVRRKDLDMMMHQQQTTQSSSNDDFAMYPSAAYHSSCSTLLSSTSTSTSTSSSSRSSSARSSCSLLVSVLTWSLTLLLISSCIGLGADAATLNGHFLGKRSFFDIQCKGVYDKSIFARLDRICEDCYNLFREPQLHMLCKKECFTTDYFKGCLDVLLLTDEVGKIQMWIKQLHGADPGV</sequence>
<feature type="disulfide bond" evidence="7">
    <location>
        <begin position="156"/>
        <end position="182"/>
    </location>
</feature>
<accession>A0A6J1QYU8</accession>
<keyword evidence="8" id="KW-1133">Transmembrane helix</keyword>
<dbReference type="PRINTS" id="PR00548">
    <property type="entry name" value="HYPRGLYCEMC1"/>
</dbReference>
<dbReference type="GO" id="GO:0005576">
    <property type="term" value="C:extracellular region"/>
    <property type="evidence" value="ECO:0007669"/>
    <property type="project" value="UniProtKB-SubCell"/>
</dbReference>
<dbReference type="PROSITE" id="PS01250">
    <property type="entry name" value="CHH_MIH_GIH"/>
    <property type="match status" value="1"/>
</dbReference>
<evidence type="ECO:0000313" key="11">
    <source>
        <dbReference type="RefSeq" id="XP_024887048.1"/>
    </source>
</evidence>
<dbReference type="Proteomes" id="UP000504618">
    <property type="component" value="Unplaced"/>
</dbReference>
<evidence type="ECO:0000313" key="9">
    <source>
        <dbReference type="Proteomes" id="UP000504618"/>
    </source>
</evidence>
<name>A0A6J1QYU8_9HYME</name>
<keyword evidence="6 7" id="KW-1015">Disulfide bond</keyword>
<dbReference type="AlphaFoldDB" id="A0A6J1QYU8"/>
<evidence type="ECO:0000256" key="3">
    <source>
        <dbReference type="ARBA" id="ARBA00022525"/>
    </source>
</evidence>
<keyword evidence="5" id="KW-0372">Hormone</keyword>
<dbReference type="PANTHER" id="PTHR35981:SF2">
    <property type="entry name" value="ION TRANSPORT PEPTIDE, ISOFORM C"/>
    <property type="match status" value="1"/>
</dbReference>
<evidence type="ECO:0000256" key="1">
    <source>
        <dbReference type="ARBA" id="ARBA00004613"/>
    </source>
</evidence>
<dbReference type="FunFam" id="1.10.2010.10:FF:000001">
    <property type="entry name" value="Ion transport peptide isoform C"/>
    <property type="match status" value="1"/>
</dbReference>
<comment type="similarity">
    <text evidence="2">Belongs to the arthropod CHH/MIH/GIH/VIH hormone family.</text>
</comment>
<proteinExistence type="inferred from homology"/>
<dbReference type="Gene3D" id="1.10.2010.10">
    <property type="entry name" value="Crustacean CHH/MIH/GIH neurohormone"/>
    <property type="match status" value="1"/>
</dbReference>
<comment type="subcellular location">
    <subcellularLocation>
        <location evidence="1">Secreted</location>
    </subcellularLocation>
</comment>
<dbReference type="PRINTS" id="PR00550">
    <property type="entry name" value="HYPRGLYCEMIC"/>
</dbReference>
<protein>
    <submittedName>
        <fullName evidence="10 11">Ion transport peptide-like isoform X1</fullName>
    </submittedName>
</protein>
<feature type="transmembrane region" description="Helical" evidence="8">
    <location>
        <begin position="95"/>
        <end position="117"/>
    </location>
</feature>
<evidence type="ECO:0000256" key="4">
    <source>
        <dbReference type="ARBA" id="ARBA00022685"/>
    </source>
</evidence>
<dbReference type="Pfam" id="PF01147">
    <property type="entry name" value="Crust_neurohorm"/>
    <property type="match status" value="1"/>
</dbReference>
<dbReference type="RefSeq" id="XP_024887044.1">
    <property type="nucleotide sequence ID" value="XM_025031276.1"/>
</dbReference>
<keyword evidence="4" id="KW-0165">Cleavage on pair of basic residues</keyword>